<feature type="non-terminal residue" evidence="1">
    <location>
        <position position="254"/>
    </location>
</feature>
<name>A0ACB8RB79_9AGAM</name>
<keyword evidence="2" id="KW-1185">Reference proteome</keyword>
<organism evidence="1 2">
    <name type="scientific">Auriscalpium vulgare</name>
    <dbReference type="NCBI Taxonomy" id="40419"/>
    <lineage>
        <taxon>Eukaryota</taxon>
        <taxon>Fungi</taxon>
        <taxon>Dikarya</taxon>
        <taxon>Basidiomycota</taxon>
        <taxon>Agaricomycotina</taxon>
        <taxon>Agaricomycetes</taxon>
        <taxon>Russulales</taxon>
        <taxon>Auriscalpiaceae</taxon>
        <taxon>Auriscalpium</taxon>
    </lineage>
</organism>
<accession>A0ACB8RB79</accession>
<sequence>MDHARTRRQDENTDPAFWMPKLQLMPQIYAPLHPHRLWHPTFDGIGVHNIPNIGQATTTLEGAVTLSPTHLHRPPLTQDPAYTLHPADVGDRSSGGFSTMFAGSSEDTHNVQNPHNLLQSTGHSGQMDPREPITAAGRPRSLQYNRVEHFMGMTGLNQPATISNVVAPHRAGVDPRSLDASNYLAPQARRSQLVAATQRSSRRAQPYSIGRPSTTTVESVGAPSRSQCTAIDLTTGNGFQEVGSLQLNDIQLRM</sequence>
<dbReference type="EMBL" id="MU276124">
    <property type="protein sequence ID" value="KAI0041424.1"/>
    <property type="molecule type" value="Genomic_DNA"/>
</dbReference>
<comment type="caution">
    <text evidence="1">The sequence shown here is derived from an EMBL/GenBank/DDBJ whole genome shotgun (WGS) entry which is preliminary data.</text>
</comment>
<dbReference type="Proteomes" id="UP000814033">
    <property type="component" value="Unassembled WGS sequence"/>
</dbReference>
<protein>
    <submittedName>
        <fullName evidence="1">Uncharacterized protein</fullName>
    </submittedName>
</protein>
<gene>
    <name evidence="1" type="ORF">FA95DRAFT_1611033</name>
</gene>
<proteinExistence type="predicted"/>
<reference evidence="1" key="2">
    <citation type="journal article" date="2022" name="New Phytol.">
        <title>Evolutionary transition to the ectomycorrhizal habit in the genomes of a hyperdiverse lineage of mushroom-forming fungi.</title>
        <authorList>
            <person name="Looney B."/>
            <person name="Miyauchi S."/>
            <person name="Morin E."/>
            <person name="Drula E."/>
            <person name="Courty P.E."/>
            <person name="Kohler A."/>
            <person name="Kuo A."/>
            <person name="LaButti K."/>
            <person name="Pangilinan J."/>
            <person name="Lipzen A."/>
            <person name="Riley R."/>
            <person name="Andreopoulos W."/>
            <person name="He G."/>
            <person name="Johnson J."/>
            <person name="Nolan M."/>
            <person name="Tritt A."/>
            <person name="Barry K.W."/>
            <person name="Grigoriev I.V."/>
            <person name="Nagy L.G."/>
            <person name="Hibbett D."/>
            <person name="Henrissat B."/>
            <person name="Matheny P.B."/>
            <person name="Labbe J."/>
            <person name="Martin F.M."/>
        </authorList>
    </citation>
    <scope>NUCLEOTIDE SEQUENCE</scope>
    <source>
        <strain evidence="1">FP105234-sp</strain>
    </source>
</reference>
<reference evidence="1" key="1">
    <citation type="submission" date="2021-02" db="EMBL/GenBank/DDBJ databases">
        <authorList>
            <consortium name="DOE Joint Genome Institute"/>
            <person name="Ahrendt S."/>
            <person name="Looney B.P."/>
            <person name="Miyauchi S."/>
            <person name="Morin E."/>
            <person name="Drula E."/>
            <person name="Courty P.E."/>
            <person name="Chicoki N."/>
            <person name="Fauchery L."/>
            <person name="Kohler A."/>
            <person name="Kuo A."/>
            <person name="Labutti K."/>
            <person name="Pangilinan J."/>
            <person name="Lipzen A."/>
            <person name="Riley R."/>
            <person name="Andreopoulos W."/>
            <person name="He G."/>
            <person name="Johnson J."/>
            <person name="Barry K.W."/>
            <person name="Grigoriev I.V."/>
            <person name="Nagy L."/>
            <person name="Hibbett D."/>
            <person name="Henrissat B."/>
            <person name="Matheny P.B."/>
            <person name="Labbe J."/>
            <person name="Martin F."/>
        </authorList>
    </citation>
    <scope>NUCLEOTIDE SEQUENCE</scope>
    <source>
        <strain evidence="1">FP105234-sp</strain>
    </source>
</reference>
<evidence type="ECO:0000313" key="2">
    <source>
        <dbReference type="Proteomes" id="UP000814033"/>
    </source>
</evidence>
<evidence type="ECO:0000313" key="1">
    <source>
        <dbReference type="EMBL" id="KAI0041424.1"/>
    </source>
</evidence>